<reference evidence="1" key="1">
    <citation type="submission" date="2018-01" db="EMBL/GenBank/DDBJ databases">
        <authorList>
            <person name="Regsiter A."/>
            <person name="William W."/>
        </authorList>
    </citation>
    <scope>NUCLEOTIDE SEQUENCE</scope>
    <source>
        <strain evidence="1">TRIP AH-1</strain>
    </source>
</reference>
<protein>
    <submittedName>
        <fullName evidence="1">Uncharacterized protein</fullName>
    </submittedName>
</protein>
<dbReference type="AlphaFoldDB" id="A0A445N072"/>
<dbReference type="EMBL" id="OJIN01000184">
    <property type="protein sequence ID" value="SPD75117.1"/>
    <property type="molecule type" value="Genomic_DNA"/>
</dbReference>
<gene>
    <name evidence="1" type="ORF">PITCH_A420078</name>
</gene>
<evidence type="ECO:0000313" key="1">
    <source>
        <dbReference type="EMBL" id="SPD75117.1"/>
    </source>
</evidence>
<sequence>MLFRDPYNSILIKIFLNDDRLLTYLMTNRKIFRLFEPNADRRPGGVNNLKPSYPASLNNVLVGIIQ</sequence>
<accession>A0A445N072</accession>
<proteinExistence type="predicted"/>
<name>A0A445N072_9BACT</name>
<organism evidence="1">
    <name type="scientific">uncultured Desulfobacterium sp</name>
    <dbReference type="NCBI Taxonomy" id="201089"/>
    <lineage>
        <taxon>Bacteria</taxon>
        <taxon>Pseudomonadati</taxon>
        <taxon>Thermodesulfobacteriota</taxon>
        <taxon>Desulfobacteria</taxon>
        <taxon>Desulfobacterales</taxon>
        <taxon>Desulfobacteriaceae</taxon>
        <taxon>Desulfobacterium</taxon>
        <taxon>environmental samples</taxon>
    </lineage>
</organism>